<proteinExistence type="inferred from homology"/>
<dbReference type="SMART" id="SM00487">
    <property type="entry name" value="DEXDc"/>
    <property type="match status" value="1"/>
</dbReference>
<keyword evidence="5 14" id="KW-0347">Helicase</keyword>
<organism evidence="14 15">
    <name type="scientific">Cardiosporidium cionae</name>
    <dbReference type="NCBI Taxonomy" id="476202"/>
    <lineage>
        <taxon>Eukaryota</taxon>
        <taxon>Sar</taxon>
        <taxon>Alveolata</taxon>
        <taxon>Apicomplexa</taxon>
        <taxon>Aconoidasida</taxon>
        <taxon>Nephromycida</taxon>
        <taxon>Cardiosporidium</taxon>
    </lineage>
</organism>
<feature type="short sequence motif" description="Q motif" evidence="9">
    <location>
        <begin position="2"/>
        <end position="30"/>
    </location>
</feature>
<evidence type="ECO:0000256" key="9">
    <source>
        <dbReference type="PROSITE-ProRule" id="PRU00552"/>
    </source>
</evidence>
<dbReference type="PANTHER" id="PTHR47959:SF13">
    <property type="entry name" value="ATP-DEPENDENT RNA HELICASE RHLE"/>
    <property type="match status" value="1"/>
</dbReference>
<evidence type="ECO:0000256" key="7">
    <source>
        <dbReference type="ARBA" id="ARBA00022840"/>
    </source>
</evidence>
<dbReference type="InterPro" id="IPR013320">
    <property type="entry name" value="ConA-like_dom_sf"/>
</dbReference>
<keyword evidence="15" id="KW-1185">Reference proteome</keyword>
<dbReference type="Pfam" id="PF00622">
    <property type="entry name" value="SPRY"/>
    <property type="match status" value="1"/>
</dbReference>
<keyword evidence="3" id="KW-0547">Nucleotide-binding</keyword>
<dbReference type="Proteomes" id="UP000823046">
    <property type="component" value="Unassembled WGS sequence"/>
</dbReference>
<evidence type="ECO:0000256" key="2">
    <source>
        <dbReference type="ARBA" id="ARBA00022722"/>
    </source>
</evidence>
<comment type="similarity">
    <text evidence="1">Belongs to the DEAD box helicase family. DDX1 subfamily.</text>
</comment>
<evidence type="ECO:0000256" key="4">
    <source>
        <dbReference type="ARBA" id="ARBA00022801"/>
    </source>
</evidence>
<evidence type="ECO:0000313" key="14">
    <source>
        <dbReference type="EMBL" id="KAF8820530.1"/>
    </source>
</evidence>
<dbReference type="InterPro" id="IPR050079">
    <property type="entry name" value="DEAD_box_RNA_helicase"/>
</dbReference>
<comment type="caution">
    <text evidence="14">The sequence shown here is derived from an EMBL/GenBank/DDBJ whole genome shotgun (WGS) entry which is preliminary data.</text>
</comment>
<dbReference type="SMART" id="SM00490">
    <property type="entry name" value="HELICc"/>
    <property type="match status" value="1"/>
</dbReference>
<dbReference type="Pfam" id="PF00271">
    <property type="entry name" value="Helicase_C"/>
    <property type="match status" value="1"/>
</dbReference>
<dbReference type="PROSITE" id="PS51192">
    <property type="entry name" value="HELICASE_ATP_BIND_1"/>
    <property type="match status" value="1"/>
</dbReference>
<evidence type="ECO:0000259" key="13">
    <source>
        <dbReference type="PROSITE" id="PS51195"/>
    </source>
</evidence>
<evidence type="ECO:0000256" key="6">
    <source>
        <dbReference type="ARBA" id="ARBA00022839"/>
    </source>
</evidence>
<feature type="domain" description="Helicase C-terminal" evidence="12">
    <location>
        <begin position="488"/>
        <end position="654"/>
    </location>
</feature>
<dbReference type="EMBL" id="JADAQX010000363">
    <property type="protein sequence ID" value="KAF8820530.1"/>
    <property type="molecule type" value="Genomic_DNA"/>
</dbReference>
<dbReference type="InterPro" id="IPR011545">
    <property type="entry name" value="DEAD/DEAH_box_helicase_dom"/>
</dbReference>
<dbReference type="SMART" id="SM00449">
    <property type="entry name" value="SPRY"/>
    <property type="match status" value="1"/>
</dbReference>
<dbReference type="InterPro" id="IPR043136">
    <property type="entry name" value="B30.2/SPRY_sf"/>
</dbReference>
<dbReference type="GO" id="GO:0004386">
    <property type="term" value="F:helicase activity"/>
    <property type="evidence" value="ECO:0007669"/>
    <property type="project" value="UniProtKB-KW"/>
</dbReference>
<evidence type="ECO:0000256" key="1">
    <source>
        <dbReference type="ARBA" id="ARBA00008765"/>
    </source>
</evidence>
<keyword evidence="6" id="KW-0269">Exonuclease</keyword>
<dbReference type="InterPro" id="IPR001650">
    <property type="entry name" value="Helicase_C-like"/>
</dbReference>
<keyword evidence="4" id="KW-0378">Hydrolase</keyword>
<feature type="domain" description="B30.2/SPRY" evidence="10">
    <location>
        <begin position="68"/>
        <end position="246"/>
    </location>
</feature>
<evidence type="ECO:0000256" key="3">
    <source>
        <dbReference type="ARBA" id="ARBA00022741"/>
    </source>
</evidence>
<dbReference type="PROSITE" id="PS51194">
    <property type="entry name" value="HELICASE_CTER"/>
    <property type="match status" value="1"/>
</dbReference>
<dbReference type="InterPro" id="IPR027417">
    <property type="entry name" value="P-loop_NTPase"/>
</dbReference>
<name>A0ABQ7J985_9APIC</name>
<dbReference type="SUPFAM" id="SSF52540">
    <property type="entry name" value="P-loop containing nucleoside triphosphate hydrolases"/>
    <property type="match status" value="2"/>
</dbReference>
<evidence type="ECO:0000259" key="12">
    <source>
        <dbReference type="PROSITE" id="PS51194"/>
    </source>
</evidence>
<evidence type="ECO:0000313" key="15">
    <source>
        <dbReference type="Proteomes" id="UP000823046"/>
    </source>
</evidence>
<evidence type="ECO:0000259" key="10">
    <source>
        <dbReference type="PROSITE" id="PS50188"/>
    </source>
</evidence>
<dbReference type="PANTHER" id="PTHR47959">
    <property type="entry name" value="ATP-DEPENDENT RNA HELICASE RHLE-RELATED"/>
    <property type="match status" value="1"/>
</dbReference>
<sequence>MSAFEELGVCPELISALEREDWLLPTPIQAETIPLILGGGDVCAAAETGSGKTGAFGLPSLQVVHETLRNKALLRTDFNKGDPSKVEVKLNPNDKDPAIFVYEDGNKCSSNEERKWNGIRGTVDAISGCYMYEITLLMDGLIRVGFGTQSCNRIIGLDAYSFGYGGTGKKSWNSKFENYGESFGYGDTIGCLLNRQTQTISFKKNGKFLGIAYTLSKNLYSVGLYPTVCGKKFQIHCRFDTFLHPEEGYKSWISLSPQDSLILRTTISSSSSLNKISMGGSSPLCIVLEPTRDLAKQTFEVLSSFAASFVGPKLRLGLFLGGVDERNQREILSSGVEICVGTVFKIMDYIRRQLLHLHTLKILILDEADDLIKNDEKGDISRLRTMASSHGSLQTLFFSSTLHSPAVKAAVEILTNSPMWIDLKGKPTVPSTVHSLVISVDPSQKYPSLTPSSHPSPPTDGIHFHSESSHELIYSERIKILKPQILIQLAESLKMTQCLIFCRTNLDCENLGRFLTALGGGRAFSGKAETGKENPFSCAVLAGMQTQAMREANLEHFKQGDIRFLICTDVAARGLHIEKLPFLVMMTLPDESDQFFHRVGRVGRAEKIGLAISIVSTKKERVCCEFDSKSIMYRYHKCPNRGKNCHKTQLISEGGCTIWYDEGTYLKAITESLGEPLTCVPLEEFLSTGLDRALSSLSSVDEIKVKRPRTVTIQDLSTCMKIENLSAIYGKARNDQISFHTTEYMAALFPVVDELTEMEQEVQRQFLVHQNFGIQGLR</sequence>
<dbReference type="InterPro" id="IPR003877">
    <property type="entry name" value="SPRY_dom"/>
</dbReference>
<dbReference type="Gene3D" id="3.40.50.300">
    <property type="entry name" value="P-loop containing nucleotide triphosphate hydrolases"/>
    <property type="match status" value="3"/>
</dbReference>
<gene>
    <name evidence="14" type="ORF">IE077_003080</name>
</gene>
<dbReference type="InterPro" id="IPR014014">
    <property type="entry name" value="RNA_helicase_DEAD_Q_motif"/>
</dbReference>
<dbReference type="Gene3D" id="2.60.120.920">
    <property type="match status" value="1"/>
</dbReference>
<evidence type="ECO:0000256" key="5">
    <source>
        <dbReference type="ARBA" id="ARBA00022806"/>
    </source>
</evidence>
<dbReference type="PROSITE" id="PS50188">
    <property type="entry name" value="B302_SPRY"/>
    <property type="match status" value="1"/>
</dbReference>
<dbReference type="CDD" id="cd18787">
    <property type="entry name" value="SF2_C_DEAD"/>
    <property type="match status" value="1"/>
</dbReference>
<dbReference type="SUPFAM" id="SSF49899">
    <property type="entry name" value="Concanavalin A-like lectins/glucanases"/>
    <property type="match status" value="1"/>
</dbReference>
<evidence type="ECO:0000259" key="11">
    <source>
        <dbReference type="PROSITE" id="PS51192"/>
    </source>
</evidence>
<feature type="domain" description="Helicase ATP-binding" evidence="11">
    <location>
        <begin position="243"/>
        <end position="420"/>
    </location>
</feature>
<feature type="domain" description="DEAD-box RNA helicase Q" evidence="13">
    <location>
        <begin position="2"/>
        <end position="30"/>
    </location>
</feature>
<keyword evidence="7" id="KW-0067">ATP-binding</keyword>
<protein>
    <recommendedName>
        <fullName evidence="8">DEAD box protein 1</fullName>
    </recommendedName>
</protein>
<evidence type="ECO:0000256" key="8">
    <source>
        <dbReference type="ARBA" id="ARBA00032348"/>
    </source>
</evidence>
<dbReference type="InterPro" id="IPR014001">
    <property type="entry name" value="Helicase_ATP-bd"/>
</dbReference>
<dbReference type="InterPro" id="IPR001870">
    <property type="entry name" value="B30.2/SPRY"/>
</dbReference>
<accession>A0ABQ7J985</accession>
<dbReference type="Pfam" id="PF00270">
    <property type="entry name" value="DEAD"/>
    <property type="match status" value="2"/>
</dbReference>
<dbReference type="PROSITE" id="PS51195">
    <property type="entry name" value="Q_MOTIF"/>
    <property type="match status" value="1"/>
</dbReference>
<keyword evidence="2" id="KW-0540">Nuclease</keyword>
<reference evidence="14 15" key="1">
    <citation type="journal article" date="2020" name="bioRxiv">
        <title>Metabolic contributions of an alphaproteobacterial endosymbiont in the apicomplexan Cardiosporidium cionae.</title>
        <authorList>
            <person name="Hunter E.S."/>
            <person name="Paight C.J."/>
            <person name="Lane C.E."/>
        </authorList>
    </citation>
    <scope>NUCLEOTIDE SEQUENCE [LARGE SCALE GENOMIC DNA]</scope>
    <source>
        <strain evidence="14">ESH_2018</strain>
    </source>
</reference>